<gene>
    <name evidence="5" type="ORF">SAMN02745158_02064</name>
</gene>
<dbReference type="Gene3D" id="1.10.287.110">
    <property type="entry name" value="DnaJ domain"/>
    <property type="match status" value="1"/>
</dbReference>
<reference evidence="5 6" key="1">
    <citation type="submission" date="2016-11" db="EMBL/GenBank/DDBJ databases">
        <authorList>
            <person name="Jaros S."/>
            <person name="Januszkiewicz K."/>
            <person name="Wedrychowicz H."/>
        </authorList>
    </citation>
    <scope>NUCLEOTIDE SEQUENCE [LARGE SCALE GENOMIC DNA]</scope>
    <source>
        <strain evidence="5 6">DSM 17459</strain>
    </source>
</reference>
<dbReference type="PANTHER" id="PTHR44360:SF1">
    <property type="entry name" value="DNAJ HOMOLOG SUBFAMILY B MEMBER 9"/>
    <property type="match status" value="1"/>
</dbReference>
<dbReference type="GO" id="GO:0051087">
    <property type="term" value="F:protein-folding chaperone binding"/>
    <property type="evidence" value="ECO:0007669"/>
    <property type="project" value="TreeGrafter"/>
</dbReference>
<keyword evidence="6" id="KW-1185">Reference proteome</keyword>
<dbReference type="GO" id="GO:0006260">
    <property type="term" value="P:DNA replication"/>
    <property type="evidence" value="ECO:0007669"/>
    <property type="project" value="UniProtKB-KW"/>
</dbReference>
<accession>A0A1M4XPK9</accession>
<dbReference type="InterPro" id="IPR036869">
    <property type="entry name" value="J_dom_sf"/>
</dbReference>
<dbReference type="CDD" id="cd06257">
    <property type="entry name" value="DnaJ"/>
    <property type="match status" value="1"/>
</dbReference>
<dbReference type="Gene3D" id="1.25.40.10">
    <property type="entry name" value="Tetratricopeptide repeat domain"/>
    <property type="match status" value="1"/>
</dbReference>
<dbReference type="InterPro" id="IPR011990">
    <property type="entry name" value="TPR-like_helical_dom_sf"/>
</dbReference>
<evidence type="ECO:0000256" key="1">
    <source>
        <dbReference type="ARBA" id="ARBA00022705"/>
    </source>
</evidence>
<keyword evidence="1" id="KW-0235">DNA replication</keyword>
<dbReference type="PRINTS" id="PR00625">
    <property type="entry name" value="JDOMAIN"/>
</dbReference>
<feature type="compositionally biased region" description="Gly residues" evidence="3">
    <location>
        <begin position="67"/>
        <end position="78"/>
    </location>
</feature>
<dbReference type="SMART" id="SM00271">
    <property type="entry name" value="DnaJ"/>
    <property type="match status" value="1"/>
</dbReference>
<dbReference type="GO" id="GO:0036503">
    <property type="term" value="P:ERAD pathway"/>
    <property type="evidence" value="ECO:0007669"/>
    <property type="project" value="TreeGrafter"/>
</dbReference>
<dbReference type="GO" id="GO:0051787">
    <property type="term" value="F:misfolded protein binding"/>
    <property type="evidence" value="ECO:0007669"/>
    <property type="project" value="TreeGrafter"/>
</dbReference>
<dbReference type="Pfam" id="PF00226">
    <property type="entry name" value="DnaJ"/>
    <property type="match status" value="1"/>
</dbReference>
<dbReference type="SUPFAM" id="SSF48452">
    <property type="entry name" value="TPR-like"/>
    <property type="match status" value="1"/>
</dbReference>
<dbReference type="SUPFAM" id="SSF46565">
    <property type="entry name" value="Chaperone J-domain"/>
    <property type="match status" value="1"/>
</dbReference>
<dbReference type="AlphaFoldDB" id="A0A1M4XPK9"/>
<dbReference type="PROSITE" id="PS50076">
    <property type="entry name" value="DNAJ_2"/>
    <property type="match status" value="1"/>
</dbReference>
<dbReference type="Proteomes" id="UP000184245">
    <property type="component" value="Unassembled WGS sequence"/>
</dbReference>
<evidence type="ECO:0000313" key="6">
    <source>
        <dbReference type="Proteomes" id="UP000184245"/>
    </source>
</evidence>
<dbReference type="EMBL" id="FQVI01000009">
    <property type="protein sequence ID" value="SHE95378.1"/>
    <property type="molecule type" value="Genomic_DNA"/>
</dbReference>
<evidence type="ECO:0000313" key="5">
    <source>
        <dbReference type="EMBL" id="SHE95378.1"/>
    </source>
</evidence>
<evidence type="ECO:0000256" key="3">
    <source>
        <dbReference type="SAM" id="MobiDB-lite"/>
    </source>
</evidence>
<organism evidence="5 6">
    <name type="scientific">Lactonifactor longoviformis DSM 17459</name>
    <dbReference type="NCBI Taxonomy" id="1122155"/>
    <lineage>
        <taxon>Bacteria</taxon>
        <taxon>Bacillati</taxon>
        <taxon>Bacillota</taxon>
        <taxon>Clostridia</taxon>
        <taxon>Eubacteriales</taxon>
        <taxon>Clostridiaceae</taxon>
        <taxon>Lactonifactor</taxon>
    </lineage>
</organism>
<dbReference type="InterPro" id="IPR001623">
    <property type="entry name" value="DnaJ_domain"/>
</dbReference>
<proteinExistence type="predicted"/>
<feature type="domain" description="J" evidence="4">
    <location>
        <begin position="4"/>
        <end position="76"/>
    </location>
</feature>
<evidence type="ECO:0000259" key="4">
    <source>
        <dbReference type="PROSITE" id="PS50076"/>
    </source>
</evidence>
<dbReference type="OrthoDB" id="9779889at2"/>
<dbReference type="RefSeq" id="WP_072851489.1">
    <property type="nucleotide sequence ID" value="NZ_FQVI01000009.1"/>
</dbReference>
<protein>
    <submittedName>
        <fullName evidence="5">Molecular chaperone DnaJ</fullName>
    </submittedName>
</protein>
<dbReference type="PANTHER" id="PTHR44360">
    <property type="entry name" value="DNAJ HOMOLOG SUBFAMILY B MEMBER 9"/>
    <property type="match status" value="1"/>
</dbReference>
<feature type="region of interest" description="Disordered" evidence="3">
    <location>
        <begin position="67"/>
        <end position="89"/>
    </location>
</feature>
<dbReference type="InterPro" id="IPR051948">
    <property type="entry name" value="Hsp70_co-chaperone_J-domain"/>
</dbReference>
<name>A0A1M4XPK9_9CLOT</name>
<evidence type="ECO:0000256" key="2">
    <source>
        <dbReference type="ARBA" id="ARBA00023186"/>
    </source>
</evidence>
<keyword evidence="2" id="KW-0143">Chaperone</keyword>
<sequence length="214" mass="23881">MVNDPYSILGISPNASNDEVKKAYRDLSRKYHPDSYVDNPLADLAEEKFKEVQEAYDQIMKDREGGYTGAGYSQGGQSGYQDAGRSYSQDSSEDMVQLNAAVNYINSRHYREALNVLSRMSRRSARWYYCSAAANAGIGNNVEALNHARQAVNMEPNNPEYTNLLNQLQWSSQRYQTNSYGGGRPAYSTGNFCCDLWCADSCCECMGGDLCPCI</sequence>
<dbReference type="STRING" id="1122155.SAMN02745158_02064"/>